<evidence type="ECO:0000313" key="1">
    <source>
        <dbReference type="EMBL" id="KAK0490710.1"/>
    </source>
</evidence>
<accession>A0AA39USA2</accession>
<name>A0AA39USA2_9AGAR</name>
<dbReference type="AlphaFoldDB" id="A0AA39USA2"/>
<sequence length="175" mass="19657">MHTTSRRRRYKERDEAEPRTQLAVDPIHAFGRNSISRPWSPTAMIKRHGRLSGRLSGTMATLCAEKTGRSIGNVPFHQRYIRILRQCSLGALMCIAIMGNGKHLAYEPCHHIQSDGIHSWAFDPDITHARSCIKFEGHEAIHKASDFFTGRNTAMSVSAGEEIPRPAFQDFNGDS</sequence>
<organism evidence="1 2">
    <name type="scientific">Armillaria novae-zelandiae</name>
    <dbReference type="NCBI Taxonomy" id="153914"/>
    <lineage>
        <taxon>Eukaryota</taxon>
        <taxon>Fungi</taxon>
        <taxon>Dikarya</taxon>
        <taxon>Basidiomycota</taxon>
        <taxon>Agaricomycotina</taxon>
        <taxon>Agaricomycetes</taxon>
        <taxon>Agaricomycetidae</taxon>
        <taxon>Agaricales</taxon>
        <taxon>Marasmiineae</taxon>
        <taxon>Physalacriaceae</taxon>
        <taxon>Armillaria</taxon>
    </lineage>
</organism>
<comment type="caution">
    <text evidence="1">The sequence shown here is derived from an EMBL/GenBank/DDBJ whole genome shotgun (WGS) entry which is preliminary data.</text>
</comment>
<proteinExistence type="predicted"/>
<evidence type="ECO:0000313" key="2">
    <source>
        <dbReference type="Proteomes" id="UP001175227"/>
    </source>
</evidence>
<gene>
    <name evidence="1" type="ORF">IW261DRAFT_32928</name>
</gene>
<dbReference type="Proteomes" id="UP001175227">
    <property type="component" value="Unassembled WGS sequence"/>
</dbReference>
<reference evidence="1" key="1">
    <citation type="submission" date="2023-06" db="EMBL/GenBank/DDBJ databases">
        <authorList>
            <consortium name="Lawrence Berkeley National Laboratory"/>
            <person name="Ahrendt S."/>
            <person name="Sahu N."/>
            <person name="Indic B."/>
            <person name="Wong-Bajracharya J."/>
            <person name="Merenyi Z."/>
            <person name="Ke H.-M."/>
            <person name="Monk M."/>
            <person name="Kocsube S."/>
            <person name="Drula E."/>
            <person name="Lipzen A."/>
            <person name="Balint B."/>
            <person name="Henrissat B."/>
            <person name="Andreopoulos B."/>
            <person name="Martin F.M."/>
            <person name="Harder C.B."/>
            <person name="Rigling D."/>
            <person name="Ford K.L."/>
            <person name="Foster G.D."/>
            <person name="Pangilinan J."/>
            <person name="Papanicolaou A."/>
            <person name="Barry K."/>
            <person name="LaButti K."/>
            <person name="Viragh M."/>
            <person name="Koriabine M."/>
            <person name="Yan M."/>
            <person name="Riley R."/>
            <person name="Champramary S."/>
            <person name="Plett K.L."/>
            <person name="Tsai I.J."/>
            <person name="Slot J."/>
            <person name="Sipos G."/>
            <person name="Plett J."/>
            <person name="Nagy L.G."/>
            <person name="Grigoriev I.V."/>
        </authorList>
    </citation>
    <scope>NUCLEOTIDE SEQUENCE</scope>
    <source>
        <strain evidence="1">ICMP 16352</strain>
    </source>
</reference>
<keyword evidence="2" id="KW-1185">Reference proteome</keyword>
<dbReference type="EMBL" id="JAUEPR010000001">
    <property type="protein sequence ID" value="KAK0490710.1"/>
    <property type="molecule type" value="Genomic_DNA"/>
</dbReference>
<protein>
    <submittedName>
        <fullName evidence="1">Uncharacterized protein</fullName>
    </submittedName>
</protein>